<evidence type="ECO:0000313" key="19">
    <source>
        <dbReference type="Proteomes" id="UP000219374"/>
    </source>
</evidence>
<dbReference type="GO" id="GO:0046872">
    <property type="term" value="F:metal ion binding"/>
    <property type="evidence" value="ECO:0007669"/>
    <property type="project" value="UniProtKB-KW"/>
</dbReference>
<comment type="pathway">
    <text evidence="2 14">Porphyrin-containing compound metabolism; protoporphyrin-IX biosynthesis; protoporphyrinogen-IX from coproporphyrinogen-III (AdoMet route): step 1/1.</text>
</comment>
<keyword evidence="6 14" id="KW-0963">Cytoplasm</keyword>
<dbReference type="InterPro" id="IPR034505">
    <property type="entry name" value="Coproporphyrinogen-III_oxidase"/>
</dbReference>
<dbReference type="SUPFAM" id="SSF102114">
    <property type="entry name" value="Radical SAM enzymes"/>
    <property type="match status" value="1"/>
</dbReference>
<feature type="binding site" evidence="15">
    <location>
        <position position="186"/>
    </location>
    <ligand>
        <name>S-adenosyl-L-methionine</name>
        <dbReference type="ChEBI" id="CHEBI:59789"/>
        <label>1</label>
    </ligand>
</feature>
<feature type="binding site" evidence="15">
    <location>
        <position position="94"/>
    </location>
    <ligand>
        <name>S-adenosyl-L-methionine</name>
        <dbReference type="ChEBI" id="CHEBI:59789"/>
        <label>1</label>
    </ligand>
</feature>
<dbReference type="EMBL" id="OCND01000001">
    <property type="protein sequence ID" value="SOD51660.1"/>
    <property type="molecule type" value="Genomic_DNA"/>
</dbReference>
<dbReference type="GO" id="GO:0006782">
    <property type="term" value="P:protoporphyrinogen IX biosynthetic process"/>
    <property type="evidence" value="ECO:0007669"/>
    <property type="project" value="UniProtKB-UniPathway"/>
</dbReference>
<comment type="cofactor">
    <cofactor evidence="14 16">
        <name>[4Fe-4S] cluster</name>
        <dbReference type="ChEBI" id="CHEBI:49883"/>
    </cofactor>
    <text evidence="14 16">Binds 1 [4Fe-4S] cluster. The cluster is coordinated with 3 cysteines and an exchangeable S-adenosyl-L-methionine.</text>
</comment>
<dbReference type="EC" id="1.3.98.3" evidence="14"/>
<evidence type="ECO:0000256" key="14">
    <source>
        <dbReference type="PIRNR" id="PIRNR000167"/>
    </source>
</evidence>
<feature type="binding site" evidence="15">
    <location>
        <position position="225"/>
    </location>
    <ligand>
        <name>S-adenosyl-L-methionine</name>
        <dbReference type="ChEBI" id="CHEBI:59789"/>
        <label>2</label>
    </ligand>
</feature>
<dbReference type="GO" id="GO:0004109">
    <property type="term" value="F:coproporphyrinogen oxidase activity"/>
    <property type="evidence" value="ECO:0007669"/>
    <property type="project" value="InterPro"/>
</dbReference>
<evidence type="ECO:0000256" key="1">
    <source>
        <dbReference type="ARBA" id="ARBA00004496"/>
    </source>
</evidence>
<gene>
    <name evidence="18" type="ORF">SAMN06296416_101786</name>
</gene>
<evidence type="ECO:0000256" key="15">
    <source>
        <dbReference type="PIRSR" id="PIRSR000167-1"/>
    </source>
</evidence>
<feature type="binding site" evidence="16">
    <location>
        <position position="100"/>
    </location>
    <ligand>
        <name>[4Fe-4S] cluster</name>
        <dbReference type="ChEBI" id="CHEBI:49883"/>
        <note>4Fe-4S-S-AdoMet</note>
    </ligand>
</feature>
<dbReference type="InterPro" id="IPR058240">
    <property type="entry name" value="rSAM_sf"/>
</dbReference>
<feature type="domain" description="Radical SAM core" evidence="17">
    <location>
        <begin position="85"/>
        <end position="321"/>
    </location>
</feature>
<dbReference type="Proteomes" id="UP000219374">
    <property type="component" value="Unassembled WGS sequence"/>
</dbReference>
<dbReference type="SFLD" id="SFLDG01082">
    <property type="entry name" value="B12-binding_domain_containing"/>
    <property type="match status" value="1"/>
</dbReference>
<dbReference type="GO" id="GO:0051989">
    <property type="term" value="F:coproporphyrinogen dehydrogenase activity"/>
    <property type="evidence" value="ECO:0007669"/>
    <property type="project" value="UniProtKB-EC"/>
</dbReference>
<dbReference type="NCBIfam" id="TIGR00538">
    <property type="entry name" value="hemN"/>
    <property type="match status" value="1"/>
</dbReference>
<feature type="binding site" evidence="15">
    <location>
        <position position="151"/>
    </location>
    <ligand>
        <name>S-adenosyl-L-methionine</name>
        <dbReference type="ChEBI" id="CHEBI:59789"/>
        <label>1</label>
    </ligand>
</feature>
<keyword evidence="7 14" id="KW-0949">S-adenosyl-L-methionine</keyword>
<evidence type="ECO:0000256" key="4">
    <source>
        <dbReference type="ARBA" id="ARBA00011245"/>
    </source>
</evidence>
<feature type="binding site" evidence="15">
    <location>
        <position position="213"/>
    </location>
    <ligand>
        <name>S-adenosyl-L-methionine</name>
        <dbReference type="ChEBI" id="CHEBI:59789"/>
        <label>2</label>
    </ligand>
</feature>
<name>A0A286CZ35_9GAMM</name>
<evidence type="ECO:0000313" key="18">
    <source>
        <dbReference type="EMBL" id="SOD51660.1"/>
    </source>
</evidence>
<dbReference type="Gene3D" id="1.10.10.920">
    <property type="match status" value="1"/>
</dbReference>
<protein>
    <recommendedName>
        <fullName evidence="14">Coproporphyrinogen-III oxidase</fullName>
        <ecNumber evidence="14">1.3.98.3</ecNumber>
    </recommendedName>
</protein>
<dbReference type="InterPro" id="IPR004558">
    <property type="entry name" value="Coprogen_oxidase_HemN"/>
</dbReference>
<dbReference type="AlphaFoldDB" id="A0A286CZ35"/>
<comment type="subcellular location">
    <subcellularLocation>
        <location evidence="1 14">Cytoplasm</location>
    </subcellularLocation>
</comment>
<dbReference type="UniPathway" id="UPA00251">
    <property type="reaction ID" value="UER00323"/>
</dbReference>
<dbReference type="GO" id="GO:0051539">
    <property type="term" value="F:4 iron, 4 sulfur cluster binding"/>
    <property type="evidence" value="ECO:0007669"/>
    <property type="project" value="UniProtKB-KW"/>
</dbReference>
<organism evidence="18 19">
    <name type="scientific">Pseudoxanthomonas wuyuanensis</name>
    <dbReference type="NCBI Taxonomy" id="1073196"/>
    <lineage>
        <taxon>Bacteria</taxon>
        <taxon>Pseudomonadati</taxon>
        <taxon>Pseudomonadota</taxon>
        <taxon>Gammaproteobacteria</taxon>
        <taxon>Lysobacterales</taxon>
        <taxon>Lysobacteraceae</taxon>
        <taxon>Pseudoxanthomonas</taxon>
    </lineage>
</organism>
<evidence type="ECO:0000256" key="9">
    <source>
        <dbReference type="ARBA" id="ARBA00023002"/>
    </source>
</evidence>
<dbReference type="PROSITE" id="PS51918">
    <property type="entry name" value="RADICAL_SAM"/>
    <property type="match status" value="1"/>
</dbReference>
<feature type="binding site" evidence="15">
    <location>
        <position position="250"/>
    </location>
    <ligand>
        <name>S-adenosyl-L-methionine</name>
        <dbReference type="ChEBI" id="CHEBI:59789"/>
        <label>2</label>
    </ligand>
</feature>
<dbReference type="PIRSF" id="PIRSF000167">
    <property type="entry name" value="HemN"/>
    <property type="match status" value="1"/>
</dbReference>
<evidence type="ECO:0000256" key="5">
    <source>
        <dbReference type="ARBA" id="ARBA00022485"/>
    </source>
</evidence>
<dbReference type="Pfam" id="PF04055">
    <property type="entry name" value="Radical_SAM"/>
    <property type="match status" value="1"/>
</dbReference>
<feature type="binding site" evidence="15">
    <location>
        <begin position="106"/>
        <end position="108"/>
    </location>
    <ligand>
        <name>S-adenosyl-L-methionine</name>
        <dbReference type="ChEBI" id="CHEBI:59789"/>
        <label>2</label>
    </ligand>
</feature>
<keyword evidence="11 14" id="KW-0411">Iron-sulfur</keyword>
<dbReference type="Gene3D" id="3.30.750.200">
    <property type="match status" value="1"/>
</dbReference>
<keyword evidence="12 14" id="KW-0627">Porphyrin biosynthesis</keyword>
<dbReference type="SFLD" id="SFLDG01065">
    <property type="entry name" value="anaerobic_coproporphyrinogen-I"/>
    <property type="match status" value="1"/>
</dbReference>
<proteinExistence type="inferred from homology"/>
<evidence type="ECO:0000256" key="2">
    <source>
        <dbReference type="ARBA" id="ARBA00004785"/>
    </source>
</evidence>
<keyword evidence="9 14" id="KW-0560">Oxidoreductase</keyword>
<evidence type="ECO:0000256" key="13">
    <source>
        <dbReference type="ARBA" id="ARBA00048321"/>
    </source>
</evidence>
<evidence type="ECO:0000259" key="17">
    <source>
        <dbReference type="PROSITE" id="PS51918"/>
    </source>
</evidence>
<feature type="binding site" evidence="16">
    <location>
        <position position="107"/>
    </location>
    <ligand>
        <name>[4Fe-4S] cluster</name>
        <dbReference type="ChEBI" id="CHEBI:49883"/>
        <note>4Fe-4S-S-AdoMet</note>
    </ligand>
</feature>
<dbReference type="SMART" id="SM00729">
    <property type="entry name" value="Elp3"/>
    <property type="match status" value="1"/>
</dbReference>
<dbReference type="InterPro" id="IPR006638">
    <property type="entry name" value="Elp3/MiaA/NifB-like_rSAM"/>
</dbReference>
<dbReference type="Pfam" id="PF06969">
    <property type="entry name" value="HemN_C"/>
    <property type="match status" value="1"/>
</dbReference>
<dbReference type="PANTHER" id="PTHR13932">
    <property type="entry name" value="COPROPORPHYRINIGEN III OXIDASE"/>
    <property type="match status" value="1"/>
</dbReference>
<comment type="similarity">
    <text evidence="3 14">Belongs to the anaerobic coproporphyrinogen-III oxidase family.</text>
</comment>
<dbReference type="FunFam" id="1.10.10.920:FF:000001">
    <property type="entry name" value="Coproporphyrinogen-III oxidase"/>
    <property type="match status" value="1"/>
</dbReference>
<evidence type="ECO:0000256" key="12">
    <source>
        <dbReference type="ARBA" id="ARBA00023244"/>
    </source>
</evidence>
<keyword evidence="19" id="KW-1185">Reference proteome</keyword>
<accession>A0A286CZ35</accession>
<dbReference type="CDD" id="cd01335">
    <property type="entry name" value="Radical_SAM"/>
    <property type="match status" value="1"/>
</dbReference>
<dbReference type="InterPro" id="IPR010723">
    <property type="entry name" value="HemN_C"/>
</dbReference>
<comment type="catalytic activity">
    <reaction evidence="13 14">
        <text>coproporphyrinogen III + 2 S-adenosyl-L-methionine = protoporphyrinogen IX + 2 5'-deoxyadenosine + 2 L-methionine + 2 CO2</text>
        <dbReference type="Rhea" id="RHEA:15425"/>
        <dbReference type="ChEBI" id="CHEBI:16526"/>
        <dbReference type="ChEBI" id="CHEBI:17319"/>
        <dbReference type="ChEBI" id="CHEBI:57307"/>
        <dbReference type="ChEBI" id="CHEBI:57309"/>
        <dbReference type="ChEBI" id="CHEBI:57844"/>
        <dbReference type="ChEBI" id="CHEBI:59789"/>
        <dbReference type="EC" id="1.3.98.3"/>
    </reaction>
</comment>
<evidence type="ECO:0000256" key="11">
    <source>
        <dbReference type="ARBA" id="ARBA00023014"/>
    </source>
</evidence>
<evidence type="ECO:0000256" key="10">
    <source>
        <dbReference type="ARBA" id="ARBA00023004"/>
    </source>
</evidence>
<evidence type="ECO:0000256" key="6">
    <source>
        <dbReference type="ARBA" id="ARBA00022490"/>
    </source>
</evidence>
<sequence>MLPTSRPLAAVGAAKRSRLMQIKDSRNGNAYLGAMSSLASLFDPDLLRRYDRPGPRYTSYPTAPQFSAQFQENELREVAAVTNGDPIPRPLSLYVHIPFCTSPCFYCGCNRIITRDRSRGDSYLTRLYREVCMMSTLFDRDRQVSQLHFGGGTPNFLAADQIAEVVDVLRRHFSFAAPRELDCSIELDPRFISPAEIGVLADAGFNRASLGVQDFDPVVQQAVNRIQSVEETLAIIEACRLHRFRSVNVDLIYGLPLQTREGFDRTLDITLAARPDRLAIYSYAHLPAMFRPQQRIRAEDLPSPELKLDLLRCAIERLGEAGYVYIGMDHFALPEDDLAQAQSRGDLHRNFMGYSTHAESDLVGLGVSAISHIGASFSQNPRDIGSWEQAIDQGRLPVWRGMRLDQDDLLRADVIQQLMCHGSIDFREIERRHVIDFGDYFGDALQQLLPLQADGLVELSPDGLRSTSRGRLLLRIIAMCFDRYLPAHTEAAAPRFSRTV</sequence>
<evidence type="ECO:0000256" key="3">
    <source>
        <dbReference type="ARBA" id="ARBA00005493"/>
    </source>
</evidence>
<evidence type="ECO:0000256" key="16">
    <source>
        <dbReference type="PIRSR" id="PIRSR000167-2"/>
    </source>
</evidence>
<feature type="binding site" evidence="16">
    <location>
        <position position="104"/>
    </location>
    <ligand>
        <name>[4Fe-4S] cluster</name>
        <dbReference type="ChEBI" id="CHEBI:49883"/>
        <note>4Fe-4S-S-AdoMet</note>
    </ligand>
</feature>
<evidence type="ECO:0000256" key="8">
    <source>
        <dbReference type="ARBA" id="ARBA00022723"/>
    </source>
</evidence>
<feature type="binding site" evidence="15">
    <location>
        <position position="370"/>
    </location>
    <ligand>
        <name>S-adenosyl-L-methionine</name>
        <dbReference type="ChEBI" id="CHEBI:59789"/>
        <label>1</label>
    </ligand>
</feature>
<keyword evidence="5 14" id="KW-0004">4Fe-4S</keyword>
<reference evidence="18 19" key="1">
    <citation type="submission" date="2017-09" db="EMBL/GenBank/DDBJ databases">
        <authorList>
            <person name="Ehlers B."/>
            <person name="Leendertz F.H."/>
        </authorList>
    </citation>
    <scope>NUCLEOTIDE SEQUENCE [LARGE SCALE GENOMIC DNA]</scope>
    <source>
        <strain evidence="18 19">CGMCC 1.10978</strain>
    </source>
</reference>
<evidence type="ECO:0000256" key="7">
    <source>
        <dbReference type="ARBA" id="ARBA00022691"/>
    </source>
</evidence>
<dbReference type="InterPro" id="IPR007197">
    <property type="entry name" value="rSAM"/>
</dbReference>
<dbReference type="GO" id="GO:0005737">
    <property type="term" value="C:cytoplasm"/>
    <property type="evidence" value="ECO:0007669"/>
    <property type="project" value="UniProtKB-SubCell"/>
</dbReference>
<keyword evidence="8 14" id="KW-0479">Metal-binding</keyword>
<dbReference type="PANTHER" id="PTHR13932:SF6">
    <property type="entry name" value="OXYGEN-INDEPENDENT COPROPORPHYRINOGEN III OXIDASE"/>
    <property type="match status" value="1"/>
</dbReference>
<feature type="binding site" evidence="15">
    <location>
        <position position="284"/>
    </location>
    <ligand>
        <name>S-adenosyl-L-methionine</name>
        <dbReference type="ChEBI" id="CHEBI:59789"/>
        <label>2</label>
    </ligand>
</feature>
<comment type="subunit">
    <text evidence="4">Monomer.</text>
</comment>
<dbReference type="SFLD" id="SFLDS00029">
    <property type="entry name" value="Radical_SAM"/>
    <property type="match status" value="1"/>
</dbReference>
<feature type="binding site" evidence="15">
    <location>
        <begin position="152"/>
        <end position="153"/>
    </location>
    <ligand>
        <name>S-adenosyl-L-methionine</name>
        <dbReference type="ChEBI" id="CHEBI:59789"/>
        <label>2</label>
    </ligand>
</feature>
<keyword evidence="10 14" id="KW-0408">Iron</keyword>